<dbReference type="STRING" id="525903.Taci_0189"/>
<keyword evidence="3" id="KW-0175">Coiled coil</keyword>
<evidence type="ECO:0000256" key="4">
    <source>
        <dbReference type="ARBA" id="ARBA00023172"/>
    </source>
</evidence>
<dbReference type="SUPFAM" id="SSF58113">
    <property type="entry name" value="Apolipoprotein A-I"/>
    <property type="match status" value="1"/>
</dbReference>
<dbReference type="GO" id="GO:0006310">
    <property type="term" value="P:DNA recombination"/>
    <property type="evidence" value="ECO:0007669"/>
    <property type="project" value="UniProtKB-KW"/>
</dbReference>
<keyword evidence="4" id="KW-0233">DNA recombination</keyword>
<keyword evidence="7" id="KW-1185">Reference proteome</keyword>
<accession>D1B826</accession>
<dbReference type="PANTHER" id="PTHR30563:SF0">
    <property type="entry name" value="DNA RECOMBINATION PROTEIN RMUC"/>
    <property type="match status" value="1"/>
</dbReference>
<dbReference type="PATRIC" id="fig|525903.6.peg.192"/>
<evidence type="ECO:0000256" key="2">
    <source>
        <dbReference type="ARBA" id="ARBA00009840"/>
    </source>
</evidence>
<evidence type="ECO:0000313" key="7">
    <source>
        <dbReference type="Proteomes" id="UP000002030"/>
    </source>
</evidence>
<dbReference type="RefSeq" id="WP_012868945.1">
    <property type="nucleotide sequence ID" value="NC_013522.1"/>
</dbReference>
<dbReference type="EMBL" id="CP001818">
    <property type="protein sequence ID" value="ACZ18429.1"/>
    <property type="molecule type" value="Genomic_DNA"/>
</dbReference>
<proteinExistence type="inferred from homology"/>
<evidence type="ECO:0000256" key="3">
    <source>
        <dbReference type="ARBA" id="ARBA00023054"/>
    </source>
</evidence>
<comment type="similarity">
    <text evidence="2">Belongs to the RmuC family.</text>
</comment>
<dbReference type="eggNOG" id="COG1322">
    <property type="taxonomic scope" value="Bacteria"/>
</dbReference>
<comment type="function">
    <text evidence="1">Involved in DNA recombination.</text>
</comment>
<dbReference type="AlphaFoldDB" id="D1B826"/>
<dbReference type="HOGENOM" id="CLU_020365_1_1_0"/>
<organism evidence="6 7">
    <name type="scientific">Thermanaerovibrio acidaminovorans (strain ATCC 49978 / DSM 6589 / Su883)</name>
    <name type="common">Selenomonas acidaminovorans</name>
    <dbReference type="NCBI Taxonomy" id="525903"/>
    <lineage>
        <taxon>Bacteria</taxon>
        <taxon>Thermotogati</taxon>
        <taxon>Synergistota</taxon>
        <taxon>Synergistia</taxon>
        <taxon>Synergistales</taxon>
        <taxon>Synergistaceae</taxon>
        <taxon>Thermanaerovibrio</taxon>
    </lineage>
</organism>
<reference evidence="6 7" key="1">
    <citation type="journal article" date="2009" name="Stand. Genomic Sci.">
        <title>Complete genome sequence of Thermanaerovibrio acidaminovorans type strain (Su883).</title>
        <authorList>
            <person name="Chovatia M."/>
            <person name="Sikorski J."/>
            <person name="Schroder M."/>
            <person name="Lapidus A."/>
            <person name="Nolan M."/>
            <person name="Tice H."/>
            <person name="Glavina Del Rio T."/>
            <person name="Copeland A."/>
            <person name="Cheng J.F."/>
            <person name="Lucas S."/>
            <person name="Chen F."/>
            <person name="Bruce D."/>
            <person name="Goodwin L."/>
            <person name="Pitluck S."/>
            <person name="Ivanova N."/>
            <person name="Mavromatis K."/>
            <person name="Ovchinnikova G."/>
            <person name="Pati A."/>
            <person name="Chen A."/>
            <person name="Palaniappan K."/>
            <person name="Land M."/>
            <person name="Hauser L."/>
            <person name="Chang Y.J."/>
            <person name="Jeffries C.D."/>
            <person name="Chain P."/>
            <person name="Saunders E."/>
            <person name="Detter J.C."/>
            <person name="Brettin T."/>
            <person name="Rohde M."/>
            <person name="Goker M."/>
            <person name="Spring S."/>
            <person name="Bristow J."/>
            <person name="Markowitz V."/>
            <person name="Hugenholtz P."/>
            <person name="Kyrpides N.C."/>
            <person name="Klenk H.P."/>
            <person name="Eisen J.A."/>
        </authorList>
    </citation>
    <scope>NUCLEOTIDE SEQUENCE [LARGE SCALE GENOMIC DNA]</scope>
    <source>
        <strain evidence="7">ATCC 49978 / DSM 6589 / Su883</strain>
    </source>
</reference>
<protein>
    <recommendedName>
        <fullName evidence="8">DNA recombination protein RmuC</fullName>
    </recommendedName>
</protein>
<dbReference type="PANTHER" id="PTHR30563">
    <property type="entry name" value="DNA RECOMBINATION PROTEIN RMUC"/>
    <property type="match status" value="1"/>
</dbReference>
<feature type="region of interest" description="Disordered" evidence="5">
    <location>
        <begin position="411"/>
        <end position="445"/>
    </location>
</feature>
<dbReference type="Proteomes" id="UP000002030">
    <property type="component" value="Chromosome"/>
</dbReference>
<evidence type="ECO:0000256" key="5">
    <source>
        <dbReference type="SAM" id="MobiDB-lite"/>
    </source>
</evidence>
<evidence type="ECO:0000313" key="6">
    <source>
        <dbReference type="EMBL" id="ACZ18429.1"/>
    </source>
</evidence>
<dbReference type="Pfam" id="PF02646">
    <property type="entry name" value="RmuC"/>
    <property type="match status" value="1"/>
</dbReference>
<evidence type="ECO:0000256" key="1">
    <source>
        <dbReference type="ARBA" id="ARBA00003416"/>
    </source>
</evidence>
<dbReference type="KEGG" id="tai:Taci_0189"/>
<dbReference type="EnsemblBacteria" id="ACZ18429">
    <property type="protein sequence ID" value="ACZ18429"/>
    <property type="gene ID" value="Taci_0189"/>
</dbReference>
<name>D1B826_THEAS</name>
<sequence>MNYLVLALSGLGVSAANLAVSIWILGRVRAQQGEVQRDIRRLEEALSREAGQVRMDMRSLREELLKYQQDQRVELRNLVETSSIRQMDALSRGMESLGQGQASQLERILKGLEASSSRVFQGLGTMNESVLSGLSRVQEVLAEGMERIRRGNEEKLDRMRDVVEEKLQGALERRLGEAFSSVSERLEKVHQGLGEMRALASDVGDLKRVLSNVKSRGIWGEIQLGNMLEQVMSPDQYGVNVQVVPGSSNRVEFAVKLPGDESPVWLPLDSKFPQEDYHRLLSAQEASDPKGAEEARRELANRIVAEARSIRDKYVCPPHTTDFAVMYLPVEGLYAEVLKAPGLAERLMTEFRVVPSGPMVLAALLNSLQMGFRTLAIQRRSGEVWKLLGQVKGDLRRFGEMLEKARRKIQDAGDELDRAASRSRTMERRLRDVEELPEEAGQGVE</sequence>
<gene>
    <name evidence="6" type="ordered locus">Taci_0189</name>
</gene>
<evidence type="ECO:0008006" key="8">
    <source>
        <dbReference type="Google" id="ProtNLM"/>
    </source>
</evidence>
<dbReference type="InterPro" id="IPR003798">
    <property type="entry name" value="DNA_recombination_RmuC"/>
</dbReference>
<feature type="compositionally biased region" description="Basic and acidic residues" evidence="5">
    <location>
        <begin position="411"/>
        <end position="434"/>
    </location>
</feature>
<dbReference type="OrthoDB" id="370725at2"/>